<dbReference type="InterPro" id="IPR058130">
    <property type="entry name" value="PEA_transf_C"/>
</dbReference>
<evidence type="ECO:0000256" key="6">
    <source>
        <dbReference type="ARBA" id="ARBA00022989"/>
    </source>
</evidence>
<comment type="caution">
    <text evidence="11">The sequence shown here is derived from an EMBL/GenBank/DDBJ whole genome shotgun (WGS) entry which is preliminary data.</text>
</comment>
<name>A0ABT3Z6V9_9HYPH</name>
<keyword evidence="7 8" id="KW-0472">Membrane</keyword>
<dbReference type="GO" id="GO:0016740">
    <property type="term" value="F:transferase activity"/>
    <property type="evidence" value="ECO:0007669"/>
    <property type="project" value="UniProtKB-KW"/>
</dbReference>
<keyword evidence="5 8" id="KW-0812">Transmembrane</keyword>
<sequence>MKLHRPSVGSVTLSLLVAAWLALVTNNVFWRDVATAFGEHMPGLAAFSIGIVALLAADTIAVSVKYLTKPIFILLIVSAASAGWFMEHFGVIIDTDMIRNAVQTTPAEAGHLLTPAYLWHMLVYAVLPSLLIVFVRIRHRPFPAKLKYNLAVIVPFLLLTLALVAWQYPAIASTMRNNRLVIKTLNPVSPIISAVKFVIRSGQESVIVAAPLDSDARLGAAINKAEKPVLTIIVVGETARAQEFSLGGYERKTNPELEKRDIAYFPNTSSCGTATAVSMPCMFSALTRSEYSHEKALAQENLVDVLSHAGVNVEWWDNNTGDKKIGDRIVKRKFYEENDPRFCNEGECLDTVMVNALGAWLDGIKGNSVLVMHQLGSHGPAYFARYSEEERAFRPDCRTAEFADCTQQEIINAYDNTIVATDRMLAAVIDMLQARSDQIASTMVYISDHGESLGEKGLYLHGMPYIFAPDEQTRVPFLMWASKGYTRLFGLDTACLREQADAPYSQDNLFHTVLGLMDVQARHYQREQDISARCRSPLS</sequence>
<dbReference type="PANTHER" id="PTHR30443:SF0">
    <property type="entry name" value="PHOSPHOETHANOLAMINE TRANSFERASE EPTA"/>
    <property type="match status" value="1"/>
</dbReference>
<evidence type="ECO:0000256" key="3">
    <source>
        <dbReference type="ARBA" id="ARBA00022519"/>
    </source>
</evidence>
<dbReference type="Pfam" id="PF08019">
    <property type="entry name" value="EptA_B_N"/>
    <property type="match status" value="1"/>
</dbReference>
<feature type="transmembrane region" description="Helical" evidence="8">
    <location>
        <begin position="149"/>
        <end position="168"/>
    </location>
</feature>
<evidence type="ECO:0000256" key="2">
    <source>
        <dbReference type="ARBA" id="ARBA00022475"/>
    </source>
</evidence>
<evidence type="ECO:0000256" key="7">
    <source>
        <dbReference type="ARBA" id="ARBA00023136"/>
    </source>
</evidence>
<dbReference type="Pfam" id="PF00884">
    <property type="entry name" value="Sulfatase"/>
    <property type="match status" value="1"/>
</dbReference>
<dbReference type="EMBL" id="JAOVZR010000001">
    <property type="protein sequence ID" value="MCY0147503.1"/>
    <property type="molecule type" value="Genomic_DNA"/>
</dbReference>
<organism evidence="11 12">
    <name type="scientific">Hoeflea algicola</name>
    <dbReference type="NCBI Taxonomy" id="2983763"/>
    <lineage>
        <taxon>Bacteria</taxon>
        <taxon>Pseudomonadati</taxon>
        <taxon>Pseudomonadota</taxon>
        <taxon>Alphaproteobacteria</taxon>
        <taxon>Hyphomicrobiales</taxon>
        <taxon>Rhizobiaceae</taxon>
        <taxon>Hoeflea</taxon>
    </lineage>
</organism>
<feature type="transmembrane region" description="Helical" evidence="8">
    <location>
        <begin position="71"/>
        <end position="93"/>
    </location>
</feature>
<keyword evidence="12" id="KW-1185">Reference proteome</keyword>
<reference evidence="11" key="1">
    <citation type="submission" date="2022-10" db="EMBL/GenBank/DDBJ databases">
        <title>Hoeflea sp. G2-23, isolated from marine algae.</title>
        <authorList>
            <person name="Kristyanto S."/>
            <person name="Kim J.M."/>
            <person name="Jeon C.O."/>
        </authorList>
    </citation>
    <scope>NUCLEOTIDE SEQUENCE</scope>
    <source>
        <strain evidence="11">G2-23</strain>
    </source>
</reference>
<protein>
    <submittedName>
        <fullName evidence="11">Phosphoethanolamine--lipid A transferase</fullName>
    </submittedName>
</protein>
<accession>A0ABT3Z6V9</accession>
<dbReference type="CDD" id="cd16017">
    <property type="entry name" value="LptA"/>
    <property type="match status" value="1"/>
</dbReference>
<dbReference type="NCBIfam" id="NF028537">
    <property type="entry name" value="P_eth_NH2_trans"/>
    <property type="match status" value="1"/>
</dbReference>
<proteinExistence type="predicted"/>
<dbReference type="PANTHER" id="PTHR30443">
    <property type="entry name" value="INNER MEMBRANE PROTEIN"/>
    <property type="match status" value="1"/>
</dbReference>
<feature type="transmembrane region" description="Helical" evidence="8">
    <location>
        <begin position="44"/>
        <end position="64"/>
    </location>
</feature>
<gene>
    <name evidence="11" type="ORF">OEG84_07190</name>
</gene>
<dbReference type="SUPFAM" id="SSF53649">
    <property type="entry name" value="Alkaline phosphatase-like"/>
    <property type="match status" value="1"/>
</dbReference>
<evidence type="ECO:0000259" key="10">
    <source>
        <dbReference type="Pfam" id="PF08019"/>
    </source>
</evidence>
<comment type="subcellular location">
    <subcellularLocation>
        <location evidence="1">Cell inner membrane</location>
        <topology evidence="1">Multi-pass membrane protein</topology>
    </subcellularLocation>
</comment>
<evidence type="ECO:0000256" key="1">
    <source>
        <dbReference type="ARBA" id="ARBA00004429"/>
    </source>
</evidence>
<feature type="transmembrane region" description="Helical" evidence="8">
    <location>
        <begin position="117"/>
        <end position="137"/>
    </location>
</feature>
<dbReference type="Proteomes" id="UP001073227">
    <property type="component" value="Unassembled WGS sequence"/>
</dbReference>
<evidence type="ECO:0000313" key="12">
    <source>
        <dbReference type="Proteomes" id="UP001073227"/>
    </source>
</evidence>
<dbReference type="InterPro" id="IPR040423">
    <property type="entry name" value="PEA_transferase"/>
</dbReference>
<feature type="domain" description="Phosphoethanolamine transferase N-terminal" evidence="10">
    <location>
        <begin position="53"/>
        <end position="198"/>
    </location>
</feature>
<dbReference type="InterPro" id="IPR012549">
    <property type="entry name" value="EptA-like_N"/>
</dbReference>
<evidence type="ECO:0000313" key="11">
    <source>
        <dbReference type="EMBL" id="MCY0147503.1"/>
    </source>
</evidence>
<evidence type="ECO:0000256" key="8">
    <source>
        <dbReference type="SAM" id="Phobius"/>
    </source>
</evidence>
<keyword evidence="3" id="KW-0997">Cell inner membrane</keyword>
<dbReference type="InterPro" id="IPR000917">
    <property type="entry name" value="Sulfatase_N"/>
</dbReference>
<keyword evidence="2" id="KW-1003">Cell membrane</keyword>
<dbReference type="RefSeq" id="WP_267653105.1">
    <property type="nucleotide sequence ID" value="NZ_JAOVZR010000001.1"/>
</dbReference>
<keyword evidence="4 11" id="KW-0808">Transferase</keyword>
<keyword evidence="6 8" id="KW-1133">Transmembrane helix</keyword>
<feature type="transmembrane region" description="Helical" evidence="8">
    <location>
        <begin position="7"/>
        <end position="24"/>
    </location>
</feature>
<dbReference type="Gene3D" id="3.40.720.10">
    <property type="entry name" value="Alkaline Phosphatase, subunit A"/>
    <property type="match status" value="1"/>
</dbReference>
<dbReference type="InterPro" id="IPR017850">
    <property type="entry name" value="Alkaline_phosphatase_core_sf"/>
</dbReference>
<evidence type="ECO:0000256" key="4">
    <source>
        <dbReference type="ARBA" id="ARBA00022679"/>
    </source>
</evidence>
<evidence type="ECO:0000259" key="9">
    <source>
        <dbReference type="Pfam" id="PF00884"/>
    </source>
</evidence>
<evidence type="ECO:0000256" key="5">
    <source>
        <dbReference type="ARBA" id="ARBA00022692"/>
    </source>
</evidence>
<feature type="domain" description="Sulfatase N-terminal" evidence="9">
    <location>
        <begin position="231"/>
        <end position="519"/>
    </location>
</feature>